<dbReference type="EMBL" id="RAWX01000001">
    <property type="protein sequence ID" value="RKJ91992.1"/>
    <property type="molecule type" value="Genomic_DNA"/>
</dbReference>
<evidence type="ECO:0000313" key="1">
    <source>
        <dbReference type="EMBL" id="RKJ91992.1"/>
    </source>
</evidence>
<sequence>MSRPRPLLKLTQVELLALYPTIKADFPRLTEFVYELQFRSTMDKPFKAQALEQLLKLQAKINQPEPAKLPQPSTTLPPPAPDFLFPSTNIASTRKKLMGSRFAGKSWYEVGLLKVSGYSVGITEGKSPKERRSILNWIFLQDELHDIDDPAYASEWGEPKSTTRLQKMANSLASFARNAQRSPHDTSVAVKEWKEDLDYLYHTFYQQWHRFPWPDIET</sequence>
<accession>A0A3A9IZK0</accession>
<dbReference type="Proteomes" id="UP000281725">
    <property type="component" value="Unassembled WGS sequence"/>
</dbReference>
<comment type="caution">
    <text evidence="1">The sequence shown here is derived from an EMBL/GenBank/DDBJ whole genome shotgun (WGS) entry which is preliminary data.</text>
</comment>
<dbReference type="RefSeq" id="WP_120414454.1">
    <property type="nucleotide sequence ID" value="NZ_JBDIYI010000008.1"/>
</dbReference>
<proteinExistence type="predicted"/>
<gene>
    <name evidence="1" type="ORF">D6R50_05315</name>
</gene>
<dbReference type="AlphaFoldDB" id="A0A3A9IZK0"/>
<name>A0A3A9IZK0_AERVE</name>
<reference evidence="1 2" key="1">
    <citation type="submission" date="2018-09" db="EMBL/GenBank/DDBJ databases">
        <title>Genome sequencing of Aeromonas veronii MS-17-88.</title>
        <authorList>
            <person name="Tekedar H.C."/>
            <person name="Arick M.A."/>
            <person name="Hsu C.-Y."/>
            <person name="Thrash A."/>
            <person name="Karsi A."/>
            <person name="Lawrence M.L."/>
            <person name="Abdelhamed H."/>
        </authorList>
    </citation>
    <scope>NUCLEOTIDE SEQUENCE [LARGE SCALE GENOMIC DNA]</scope>
    <source>
        <strain evidence="1 2">MS 17-88</strain>
    </source>
</reference>
<protein>
    <submittedName>
        <fullName evidence="1">Uncharacterized protein</fullName>
    </submittedName>
</protein>
<organism evidence="1 2">
    <name type="scientific">Aeromonas veronii</name>
    <dbReference type="NCBI Taxonomy" id="654"/>
    <lineage>
        <taxon>Bacteria</taxon>
        <taxon>Pseudomonadati</taxon>
        <taxon>Pseudomonadota</taxon>
        <taxon>Gammaproteobacteria</taxon>
        <taxon>Aeromonadales</taxon>
        <taxon>Aeromonadaceae</taxon>
        <taxon>Aeromonas</taxon>
    </lineage>
</organism>
<evidence type="ECO:0000313" key="2">
    <source>
        <dbReference type="Proteomes" id="UP000281725"/>
    </source>
</evidence>